<reference evidence="2" key="1">
    <citation type="submission" date="2021-12" db="EMBL/GenBank/DDBJ databases">
        <authorList>
            <person name="Zaccaron A."/>
            <person name="Stergiopoulos I."/>
        </authorList>
    </citation>
    <scope>NUCLEOTIDE SEQUENCE</scope>
    <source>
        <strain evidence="2">Race5_Kim</strain>
    </source>
</reference>
<protein>
    <recommendedName>
        <fullName evidence="1">DUF7730 domain-containing protein</fullName>
    </recommendedName>
</protein>
<feature type="domain" description="DUF7730" evidence="1">
    <location>
        <begin position="42"/>
        <end position="177"/>
    </location>
</feature>
<gene>
    <name evidence="2" type="ORF">CLAFUR5_12350</name>
</gene>
<evidence type="ECO:0000259" key="1">
    <source>
        <dbReference type="Pfam" id="PF24864"/>
    </source>
</evidence>
<name>A0A9Q8UUE5_PASFU</name>
<organism evidence="2 3">
    <name type="scientific">Passalora fulva</name>
    <name type="common">Tomato leaf mold</name>
    <name type="synonym">Cladosporium fulvum</name>
    <dbReference type="NCBI Taxonomy" id="5499"/>
    <lineage>
        <taxon>Eukaryota</taxon>
        <taxon>Fungi</taxon>
        <taxon>Dikarya</taxon>
        <taxon>Ascomycota</taxon>
        <taxon>Pezizomycotina</taxon>
        <taxon>Dothideomycetes</taxon>
        <taxon>Dothideomycetidae</taxon>
        <taxon>Mycosphaerellales</taxon>
        <taxon>Mycosphaerellaceae</taxon>
        <taxon>Fulvia</taxon>
    </lineage>
</organism>
<dbReference type="RefSeq" id="XP_047767207.1">
    <property type="nucleotide sequence ID" value="XM_047911498.1"/>
</dbReference>
<evidence type="ECO:0000313" key="2">
    <source>
        <dbReference type="EMBL" id="UJO22841.1"/>
    </source>
</evidence>
<dbReference type="EMBL" id="CP090172">
    <property type="protein sequence ID" value="UJO22841.1"/>
    <property type="molecule type" value="Genomic_DNA"/>
</dbReference>
<dbReference type="InterPro" id="IPR056632">
    <property type="entry name" value="DUF7730"/>
</dbReference>
<dbReference type="PANTHER" id="PTHR38790">
    <property type="entry name" value="2EXR DOMAIN-CONTAINING PROTEIN-RELATED"/>
    <property type="match status" value="1"/>
</dbReference>
<proteinExistence type="predicted"/>
<evidence type="ECO:0000313" key="3">
    <source>
        <dbReference type="Proteomes" id="UP000756132"/>
    </source>
</evidence>
<dbReference type="AlphaFoldDB" id="A0A9Q8UUE5"/>
<dbReference type="Proteomes" id="UP000756132">
    <property type="component" value="Chromosome 10"/>
</dbReference>
<dbReference type="KEGG" id="ffu:CLAFUR5_12350"/>
<dbReference type="GeneID" id="71992228"/>
<sequence length="213" mass="23976">MSRKRSIESPPSTCVLELCMAKGGSRPGHLLHMGASRKPQDKVIELTCKLIYLETLKILYTANTFDMRQSESLVRLPQVITPDHCQHIRSIRFSTVLQCPIILRGVLPSRTFPPDNSTKWLAACEVLAAFHHPETLDITLAVWSQIPSDRERADDETITTLLQPLQAVRAMDFSVTLAQTVPDELRAKLGSTPYRLIQRHRPGIGYYPDSSDD</sequence>
<accession>A0A9Q8UUE5</accession>
<dbReference type="OrthoDB" id="4757095at2759"/>
<dbReference type="Pfam" id="PF24864">
    <property type="entry name" value="DUF7730"/>
    <property type="match status" value="1"/>
</dbReference>
<reference evidence="2" key="2">
    <citation type="journal article" date="2022" name="Microb. Genom.">
        <title>A chromosome-scale genome assembly of the tomato pathogen Cladosporium fulvum reveals a compartmentalized genome architecture and the presence of a dispensable chromosome.</title>
        <authorList>
            <person name="Zaccaron A.Z."/>
            <person name="Chen L.H."/>
            <person name="Samaras A."/>
            <person name="Stergiopoulos I."/>
        </authorList>
    </citation>
    <scope>NUCLEOTIDE SEQUENCE</scope>
    <source>
        <strain evidence="2">Race5_Kim</strain>
    </source>
</reference>
<keyword evidence="3" id="KW-1185">Reference proteome</keyword>